<dbReference type="PANTHER" id="PTHR45772">
    <property type="entry name" value="CONSERVED COMPONENT OF ABC TRANSPORTER FOR NATURAL AMINO ACIDS-RELATED"/>
    <property type="match status" value="1"/>
</dbReference>
<protein>
    <submittedName>
        <fullName evidence="4">Branched-chain amino acid transport ATP-binding protein LivG</fullName>
    </submittedName>
</protein>
<keyword evidence="3 4" id="KW-0067">ATP-binding</keyword>
<dbReference type="OrthoDB" id="9805514at2"/>
<dbReference type="SUPFAM" id="SSF52540">
    <property type="entry name" value="P-loop containing nucleoside triphosphate hydrolases"/>
    <property type="match status" value="1"/>
</dbReference>
<accession>A0A0A1DPF8</accession>
<evidence type="ECO:0000256" key="2">
    <source>
        <dbReference type="ARBA" id="ARBA00022741"/>
    </source>
</evidence>
<dbReference type="GO" id="GO:0005886">
    <property type="term" value="C:plasma membrane"/>
    <property type="evidence" value="ECO:0007669"/>
    <property type="project" value="TreeGrafter"/>
</dbReference>
<dbReference type="RefSeq" id="WP_038680645.1">
    <property type="nucleotide sequence ID" value="NZ_CP009896.1"/>
</dbReference>
<proteinExistence type="predicted"/>
<reference evidence="4 5" key="1">
    <citation type="journal article" date="2015" name="Genome Announc.">
        <title>Complete Genome Sequence of Steroid-Transforming Nocardioides simplex VKM Ac-2033D.</title>
        <authorList>
            <person name="Shtratnikova V.Y."/>
            <person name="Schelkunov M.I."/>
            <person name="Pekov Y.A."/>
            <person name="Fokina V.V."/>
            <person name="Logacheva M.D."/>
            <person name="Sokolov S.L."/>
            <person name="Bragin E.Y."/>
            <person name="Ashapkin V.V."/>
            <person name="Donova M.V."/>
        </authorList>
    </citation>
    <scope>NUCLEOTIDE SEQUENCE [LARGE SCALE GENOMIC DNA]</scope>
    <source>
        <strain evidence="4 5">VKM Ac-2033D</strain>
    </source>
</reference>
<sequence>MTTADPLLSGSGLSKSYGGVHAVSDVSFTLHAGEVLGLIGPNGAGKTTLVDLVTGAQDADTGELVLTGSPLRGGAAHRAAQGLARTFQHPQLALDLSVADNLLLGAYAARHRGLGRLLAGLVRGILRPHAPADRALAERLATSVGISGLDRHARDLTLGEQRLVEVGRALGAEPCVLLLDEPFAGADAHGVAGTTRVIEVLRGAGHGVILVDHNVDLVTTLADRVMLMERGRVAFEGSPADCLASPEMQRVYFGTAPEEVAS</sequence>
<dbReference type="GeneID" id="96611015"/>
<dbReference type="EMBL" id="CP009896">
    <property type="protein sequence ID" value="AIY18423.1"/>
    <property type="molecule type" value="Genomic_DNA"/>
</dbReference>
<dbReference type="AlphaFoldDB" id="A0A0A1DPF8"/>
<dbReference type="PANTHER" id="PTHR45772:SF9">
    <property type="entry name" value="CONSERVED COMPONENT OF ABC TRANSPORTER FOR NATURAL AMINO ACIDS"/>
    <property type="match status" value="1"/>
</dbReference>
<dbReference type="eggNOG" id="COG0411">
    <property type="taxonomic scope" value="Bacteria"/>
</dbReference>
<dbReference type="Proteomes" id="UP000030300">
    <property type="component" value="Chromosome"/>
</dbReference>
<dbReference type="Gene3D" id="3.40.50.300">
    <property type="entry name" value="P-loop containing nucleotide triphosphate hydrolases"/>
    <property type="match status" value="1"/>
</dbReference>
<dbReference type="STRING" id="2045.KR76_19645"/>
<evidence type="ECO:0000256" key="3">
    <source>
        <dbReference type="ARBA" id="ARBA00022840"/>
    </source>
</evidence>
<dbReference type="Pfam" id="PF00005">
    <property type="entry name" value="ABC_tran"/>
    <property type="match status" value="1"/>
</dbReference>
<evidence type="ECO:0000313" key="5">
    <source>
        <dbReference type="Proteomes" id="UP000030300"/>
    </source>
</evidence>
<dbReference type="HOGENOM" id="CLU_000604_1_2_11"/>
<evidence type="ECO:0000256" key="1">
    <source>
        <dbReference type="ARBA" id="ARBA00022448"/>
    </source>
</evidence>
<dbReference type="GO" id="GO:0005524">
    <property type="term" value="F:ATP binding"/>
    <property type="evidence" value="ECO:0007669"/>
    <property type="project" value="UniProtKB-KW"/>
</dbReference>
<dbReference type="GO" id="GO:0016887">
    <property type="term" value="F:ATP hydrolysis activity"/>
    <property type="evidence" value="ECO:0007669"/>
    <property type="project" value="InterPro"/>
</dbReference>
<keyword evidence="2" id="KW-0547">Nucleotide-binding</keyword>
<dbReference type="InterPro" id="IPR027417">
    <property type="entry name" value="P-loop_NTPase"/>
</dbReference>
<dbReference type="InterPro" id="IPR003439">
    <property type="entry name" value="ABC_transporter-like_ATP-bd"/>
</dbReference>
<keyword evidence="5" id="KW-1185">Reference proteome</keyword>
<keyword evidence="1" id="KW-0813">Transport</keyword>
<organism evidence="4 5">
    <name type="scientific">Nocardioides simplex</name>
    <name type="common">Arthrobacter simplex</name>
    <dbReference type="NCBI Taxonomy" id="2045"/>
    <lineage>
        <taxon>Bacteria</taxon>
        <taxon>Bacillati</taxon>
        <taxon>Actinomycetota</taxon>
        <taxon>Actinomycetes</taxon>
        <taxon>Propionibacteriales</taxon>
        <taxon>Nocardioidaceae</taxon>
        <taxon>Pimelobacter</taxon>
    </lineage>
</organism>
<gene>
    <name evidence="4" type="ORF">KR76_19645</name>
</gene>
<dbReference type="KEGG" id="psim:KR76_19645"/>
<dbReference type="PROSITE" id="PS50893">
    <property type="entry name" value="ABC_TRANSPORTER_2"/>
    <property type="match status" value="1"/>
</dbReference>
<dbReference type="InterPro" id="IPR003593">
    <property type="entry name" value="AAA+_ATPase"/>
</dbReference>
<evidence type="ECO:0000313" key="4">
    <source>
        <dbReference type="EMBL" id="AIY18423.1"/>
    </source>
</evidence>
<dbReference type="SMART" id="SM00382">
    <property type="entry name" value="AAA"/>
    <property type="match status" value="1"/>
</dbReference>
<dbReference type="InterPro" id="IPR051120">
    <property type="entry name" value="ABC_AA/LPS_Transport"/>
</dbReference>
<name>A0A0A1DPF8_NOCSI</name>